<dbReference type="Pfam" id="PF06869">
    <property type="entry name" value="DUF1258"/>
    <property type="match status" value="1"/>
</dbReference>
<dbReference type="PANTHER" id="PTHR46579">
    <property type="entry name" value="F5/8 TYPE C DOMAIN-CONTAINING PROTEIN-RELATED"/>
    <property type="match status" value="1"/>
</dbReference>
<feature type="region of interest" description="Disordered" evidence="1">
    <location>
        <begin position="18"/>
        <end position="39"/>
    </location>
</feature>
<sequence>MYSHIGYSRKVIRQRLRRQQQQQTMRRMLSPIDSQSDNSMQFDEQLTAATTSTTTSSFSQLHEPIDYQADEHDNINIGINDFPDESPPLFSGSSITTAAATNRIMKFSLYANLDKLKSKKLLQLIKSLLPSPNHLLTSHKQILKQCGRTTMFTAQHYCVHCSDIASSLKLGGKMCSSINCIGSQRTLQTHELTEVVTVNIRSRLESILSCNIEVLTGKTNHLFPSGDISRFKYYRLNTMNKENDNVISLILHADGAPLIRSTKQSLWPCYASIIELPPPIREYKSNILTLALWASRKKPDPDIFLDFMMHQLRALIERGTSIFIDHIEYRFLIRIQCFIADLPAKALLLKTINFNGRNACTYCLSPGQYNNNLRTMLYPYTLNNYQTRNHDDFVRAAKRVATDAKTNGKQVFINGIKGYSPLLDILHYPFSIIYDYMHLICIGHVPTLIRRWRQSENKADLALVDKKLEELHLPHNCSIKFKHPLANVDDWKAKHGRIFVLQVGIPVLVDAIRPLYLAHFSIYSVAIILLHSPKNTDEIELADKLLHYYCLNASRVYDESIELYSLHSHLHLASQVRLHGGLCFHSAFAFESCIRYTQKRAHGTRNLASQISYWHEMEAIFNDQRTTIRKPMCIDELQLNNKHMDAFRHPLLTLLQKQFPSFIDSVKLYKRYKTEFLTYHSMIYDMFYNCNSYTVSYRQSNNDTSIMYGNIVCYLEMSNKIFVFLQSYESANNLTMASCLQLPSDINTLFIKKLNEIFSMQVLTEDNSYIVAKKSQLPAPDKSGLVKMRFQKQMMVGMIIRDGSREECDRSGRGLELAIRTDAESETEFTLSTQNKVEPHNGDSNSSSTAKLVKPTTTNSSALSSISELVDRNDKTFDAQKSNIEKEIILDVQDMSSISNVPMVSSDSDDFDIIDAMLDELQQTNQSKKQICRKKRKKSSEVNPAAKRLIPTSNILSDDNPTTAKSTTNEICTILKRIENTCQANKIQLEQLVVEQKRVSNIMRLMFDNQKRIQKSFAKVQIHVPLIDLPCEGDEANDNSISDPFRKSLEWRVGTSGPVDVLLLPSDPTNKTRYATKVLNIVFPREDLENIEPHQITADERYLFVKEAVRSKFKLDAAQMSLQWPIFHEAIMQKRRNNRRDNRESAKQSST</sequence>
<feature type="region of interest" description="Disordered" evidence="1">
    <location>
        <begin position="925"/>
        <end position="944"/>
    </location>
</feature>
<accession>A0A815K1M1</accession>
<feature type="compositionally biased region" description="Low complexity" evidence="1">
    <location>
        <begin position="19"/>
        <end position="29"/>
    </location>
</feature>
<organism evidence="2 3">
    <name type="scientific">Rotaria magnacalcarata</name>
    <dbReference type="NCBI Taxonomy" id="392030"/>
    <lineage>
        <taxon>Eukaryota</taxon>
        <taxon>Metazoa</taxon>
        <taxon>Spiralia</taxon>
        <taxon>Gnathifera</taxon>
        <taxon>Rotifera</taxon>
        <taxon>Eurotatoria</taxon>
        <taxon>Bdelloidea</taxon>
        <taxon>Philodinida</taxon>
        <taxon>Philodinidae</taxon>
        <taxon>Rotaria</taxon>
    </lineage>
</organism>
<evidence type="ECO:0000313" key="3">
    <source>
        <dbReference type="Proteomes" id="UP000663855"/>
    </source>
</evidence>
<dbReference type="EMBL" id="CAJNOV010010087">
    <property type="protein sequence ID" value="CAF1389290.1"/>
    <property type="molecule type" value="Genomic_DNA"/>
</dbReference>
<reference evidence="2" key="1">
    <citation type="submission" date="2021-02" db="EMBL/GenBank/DDBJ databases">
        <authorList>
            <person name="Nowell W R."/>
        </authorList>
    </citation>
    <scope>NUCLEOTIDE SEQUENCE</scope>
</reference>
<evidence type="ECO:0000313" key="2">
    <source>
        <dbReference type="EMBL" id="CAF1389290.1"/>
    </source>
</evidence>
<dbReference type="Proteomes" id="UP000663855">
    <property type="component" value="Unassembled WGS sequence"/>
</dbReference>
<name>A0A815K1M1_9BILA</name>
<gene>
    <name evidence="2" type="ORF">CJN711_LOCUS21362</name>
</gene>
<feature type="compositionally biased region" description="Polar residues" evidence="1">
    <location>
        <begin position="828"/>
        <end position="862"/>
    </location>
</feature>
<protein>
    <submittedName>
        <fullName evidence="2">Uncharacterized protein</fullName>
    </submittedName>
</protein>
<feature type="region of interest" description="Disordered" evidence="1">
    <location>
        <begin position="826"/>
        <end position="862"/>
    </location>
</feature>
<comment type="caution">
    <text evidence="2">The sequence shown here is derived from an EMBL/GenBank/DDBJ whole genome shotgun (WGS) entry which is preliminary data.</text>
</comment>
<dbReference type="AlphaFoldDB" id="A0A815K1M1"/>
<proteinExistence type="predicted"/>
<evidence type="ECO:0000256" key="1">
    <source>
        <dbReference type="SAM" id="MobiDB-lite"/>
    </source>
</evidence>
<dbReference type="PANTHER" id="PTHR46579:SF1">
    <property type="entry name" value="F5_8 TYPE C DOMAIN-CONTAINING PROTEIN"/>
    <property type="match status" value="1"/>
</dbReference>
<dbReference type="InterPro" id="IPR009667">
    <property type="entry name" value="DUF1258"/>
</dbReference>